<dbReference type="EMBL" id="KZ293434">
    <property type="protein sequence ID" value="PBK68032.1"/>
    <property type="molecule type" value="Genomic_DNA"/>
</dbReference>
<keyword evidence="2" id="KW-1185">Reference proteome</keyword>
<accession>A0A2H3BM28</accession>
<gene>
    <name evidence="1" type="ORF">ARMSODRAFT_958552</name>
</gene>
<dbReference type="Proteomes" id="UP000218334">
    <property type="component" value="Unassembled WGS sequence"/>
</dbReference>
<dbReference type="AlphaFoldDB" id="A0A2H3BM28"/>
<organism evidence="1 2">
    <name type="scientific">Armillaria solidipes</name>
    <dbReference type="NCBI Taxonomy" id="1076256"/>
    <lineage>
        <taxon>Eukaryota</taxon>
        <taxon>Fungi</taxon>
        <taxon>Dikarya</taxon>
        <taxon>Basidiomycota</taxon>
        <taxon>Agaricomycotina</taxon>
        <taxon>Agaricomycetes</taxon>
        <taxon>Agaricomycetidae</taxon>
        <taxon>Agaricales</taxon>
        <taxon>Marasmiineae</taxon>
        <taxon>Physalacriaceae</taxon>
        <taxon>Armillaria</taxon>
    </lineage>
</organism>
<sequence length="191" mass="21676">MEFLVAAASFPPATSSKEETFVCTMKARHRNGLVSSIDATDHNFSLIDFDTRKVPSGIHDFAIMNIGPSFVVCFRKSDHRHPIFRCALVGGPCSSPYVRFFNTLVMTNSCFYLVPQSISTMGPPRTVLFHRLFEDVFSRAFEQRTEQLPLGHYLLSPVPCVYGWYQQALRMPKNSYRKQEIPATCESLVLL</sequence>
<reference evidence="2" key="1">
    <citation type="journal article" date="2017" name="Nat. Ecol. Evol.">
        <title>Genome expansion and lineage-specific genetic innovations in the forest pathogenic fungi Armillaria.</title>
        <authorList>
            <person name="Sipos G."/>
            <person name="Prasanna A.N."/>
            <person name="Walter M.C."/>
            <person name="O'Connor E."/>
            <person name="Balint B."/>
            <person name="Krizsan K."/>
            <person name="Kiss B."/>
            <person name="Hess J."/>
            <person name="Varga T."/>
            <person name="Slot J."/>
            <person name="Riley R."/>
            <person name="Boka B."/>
            <person name="Rigling D."/>
            <person name="Barry K."/>
            <person name="Lee J."/>
            <person name="Mihaltcheva S."/>
            <person name="LaButti K."/>
            <person name="Lipzen A."/>
            <person name="Waldron R."/>
            <person name="Moloney N.M."/>
            <person name="Sperisen C."/>
            <person name="Kredics L."/>
            <person name="Vagvoelgyi C."/>
            <person name="Patrignani A."/>
            <person name="Fitzpatrick D."/>
            <person name="Nagy I."/>
            <person name="Doyle S."/>
            <person name="Anderson J.B."/>
            <person name="Grigoriev I.V."/>
            <person name="Gueldener U."/>
            <person name="Muensterkoetter M."/>
            <person name="Nagy L.G."/>
        </authorList>
    </citation>
    <scope>NUCLEOTIDE SEQUENCE [LARGE SCALE GENOMIC DNA]</scope>
    <source>
        <strain evidence="2">28-4</strain>
    </source>
</reference>
<protein>
    <submittedName>
        <fullName evidence="1">Uncharacterized protein</fullName>
    </submittedName>
</protein>
<proteinExistence type="predicted"/>
<evidence type="ECO:0000313" key="2">
    <source>
        <dbReference type="Proteomes" id="UP000218334"/>
    </source>
</evidence>
<evidence type="ECO:0000313" key="1">
    <source>
        <dbReference type="EMBL" id="PBK68032.1"/>
    </source>
</evidence>
<name>A0A2H3BM28_9AGAR</name>